<dbReference type="Gene3D" id="2.40.50.40">
    <property type="match status" value="1"/>
</dbReference>
<proteinExistence type="predicted"/>
<dbReference type="InterPro" id="IPR023780">
    <property type="entry name" value="Chromo_domain"/>
</dbReference>
<reference evidence="3" key="1">
    <citation type="submission" date="2020-01" db="EMBL/GenBank/DDBJ databases">
        <authorList>
            <person name="Mishra B."/>
        </authorList>
    </citation>
    <scope>NUCLEOTIDE SEQUENCE [LARGE SCALE GENOMIC DNA]</scope>
</reference>
<dbReference type="Proteomes" id="UP000467841">
    <property type="component" value="Unassembled WGS sequence"/>
</dbReference>
<organism evidence="3 4">
    <name type="scientific">Microthlaspi erraticum</name>
    <dbReference type="NCBI Taxonomy" id="1685480"/>
    <lineage>
        <taxon>Eukaryota</taxon>
        <taxon>Viridiplantae</taxon>
        <taxon>Streptophyta</taxon>
        <taxon>Embryophyta</taxon>
        <taxon>Tracheophyta</taxon>
        <taxon>Spermatophyta</taxon>
        <taxon>Magnoliopsida</taxon>
        <taxon>eudicotyledons</taxon>
        <taxon>Gunneridae</taxon>
        <taxon>Pentapetalae</taxon>
        <taxon>rosids</taxon>
        <taxon>malvids</taxon>
        <taxon>Brassicales</taxon>
        <taxon>Brassicaceae</taxon>
        <taxon>Coluteocarpeae</taxon>
        <taxon>Microthlaspi</taxon>
    </lineage>
</organism>
<evidence type="ECO:0000259" key="2">
    <source>
        <dbReference type="PROSITE" id="PS50013"/>
    </source>
</evidence>
<feature type="domain" description="Chromo" evidence="2">
    <location>
        <begin position="55"/>
        <end position="93"/>
    </location>
</feature>
<sequence length="146" mass="16840">MVFLKLKPYRQQTVVKRFCLKLAARLFGPYAKAIGKDHILQPLPVAVSDLRTVDFEPEEVLAKCYSRTGAVELFVRWKGQPEHESTWVASADLFQQFPNDKLEDKLYFNGWSIDKIHQTYYRKKKKQIEGSNEETGQAADGKRGFA</sequence>
<dbReference type="Pfam" id="PF00385">
    <property type="entry name" value="Chromo"/>
    <property type="match status" value="1"/>
</dbReference>
<comment type="caution">
    <text evidence="3">The sequence shown here is derived from an EMBL/GenBank/DDBJ whole genome shotgun (WGS) entry which is preliminary data.</text>
</comment>
<dbReference type="EMBL" id="CACVBM020000333">
    <property type="protein sequence ID" value="CAA7017793.1"/>
    <property type="molecule type" value="Genomic_DNA"/>
</dbReference>
<dbReference type="InterPro" id="IPR000953">
    <property type="entry name" value="Chromo/chromo_shadow_dom"/>
</dbReference>
<dbReference type="InterPro" id="IPR016197">
    <property type="entry name" value="Chromo-like_dom_sf"/>
</dbReference>
<keyword evidence="4" id="KW-1185">Reference proteome</keyword>
<dbReference type="PROSITE" id="PS50013">
    <property type="entry name" value="CHROMO_2"/>
    <property type="match status" value="1"/>
</dbReference>
<feature type="region of interest" description="Disordered" evidence="1">
    <location>
        <begin position="127"/>
        <end position="146"/>
    </location>
</feature>
<evidence type="ECO:0000313" key="3">
    <source>
        <dbReference type="EMBL" id="CAA7017793.1"/>
    </source>
</evidence>
<protein>
    <recommendedName>
        <fullName evidence="2">Chromo domain-containing protein</fullName>
    </recommendedName>
</protein>
<gene>
    <name evidence="3" type="ORF">MERR_LOCUS5028</name>
</gene>
<dbReference type="SUPFAM" id="SSF54160">
    <property type="entry name" value="Chromo domain-like"/>
    <property type="match status" value="1"/>
</dbReference>
<dbReference type="AlphaFoldDB" id="A0A6D2HX32"/>
<name>A0A6D2HX32_9BRAS</name>
<accession>A0A6D2HX32</accession>
<evidence type="ECO:0000256" key="1">
    <source>
        <dbReference type="SAM" id="MobiDB-lite"/>
    </source>
</evidence>
<evidence type="ECO:0000313" key="4">
    <source>
        <dbReference type="Proteomes" id="UP000467841"/>
    </source>
</evidence>
<dbReference type="OrthoDB" id="433924at2759"/>